<evidence type="ECO:0000313" key="3">
    <source>
        <dbReference type="Proteomes" id="UP000245059"/>
    </source>
</evidence>
<dbReference type="InterPro" id="IPR001173">
    <property type="entry name" value="Glyco_trans_2-like"/>
</dbReference>
<dbReference type="Pfam" id="PF00535">
    <property type="entry name" value="Glycos_transf_2"/>
    <property type="match status" value="1"/>
</dbReference>
<feature type="domain" description="Glycosyltransferase 2-like" evidence="1">
    <location>
        <begin position="4"/>
        <end position="111"/>
    </location>
</feature>
<organism evidence="2 3">
    <name type="scientific">Ignatzschineria cameli</name>
    <dbReference type="NCBI Taxonomy" id="2182793"/>
    <lineage>
        <taxon>Bacteria</taxon>
        <taxon>Pseudomonadati</taxon>
        <taxon>Pseudomonadota</taxon>
        <taxon>Gammaproteobacteria</taxon>
        <taxon>Cardiobacteriales</taxon>
        <taxon>Ignatzschineriaceae</taxon>
        <taxon>Ignatzschineria</taxon>
    </lineage>
</organism>
<name>A0A2U2AQL2_9GAMM</name>
<reference evidence="3" key="1">
    <citation type="submission" date="2018-05" db="EMBL/GenBank/DDBJ databases">
        <title>Ignatzschineria dubaiensis sp. nov., isolated from necrotic foot tissues of dromedaries (Camelus dromedarius) and associated maggots in Dubai, United Arab Emirates.</title>
        <authorList>
            <person name="Tsang C.C."/>
            <person name="Tang J.Y.M."/>
            <person name="Fong J.Y.H."/>
            <person name="Kinne J."/>
            <person name="Lee H.H."/>
            <person name="Joseph M."/>
            <person name="Jose S."/>
            <person name="Schuster R.K."/>
            <person name="Tang Y."/>
            <person name="Sivakumar S."/>
            <person name="Chen J.H.K."/>
            <person name="Teng J.L.L."/>
            <person name="Lau S.K.P."/>
            <person name="Wernery U."/>
            <person name="Woo P.C.Y."/>
        </authorList>
    </citation>
    <scope>NUCLEOTIDE SEQUENCE [LARGE SCALE GENOMIC DNA]</scope>
    <source>
        <strain evidence="3">UAE-HKU57</strain>
    </source>
</reference>
<dbReference type="Proteomes" id="UP000245059">
    <property type="component" value="Unassembled WGS sequence"/>
</dbReference>
<comment type="caution">
    <text evidence="2">The sequence shown here is derived from an EMBL/GenBank/DDBJ whole genome shotgun (WGS) entry which is preliminary data.</text>
</comment>
<proteinExistence type="predicted"/>
<gene>
    <name evidence="2" type="ORF">DC077_05390</name>
</gene>
<dbReference type="CDD" id="cd00761">
    <property type="entry name" value="Glyco_tranf_GTA_type"/>
    <property type="match status" value="1"/>
</dbReference>
<dbReference type="PANTHER" id="PTHR22916">
    <property type="entry name" value="GLYCOSYLTRANSFERASE"/>
    <property type="match status" value="1"/>
</dbReference>
<accession>A0A2U2AQL2</accession>
<dbReference type="EMBL" id="QEWW01000003">
    <property type="protein sequence ID" value="PWD86178.1"/>
    <property type="molecule type" value="Genomic_DNA"/>
</dbReference>
<dbReference type="RefSeq" id="WP_109217876.1">
    <property type="nucleotide sequence ID" value="NZ_QEWW01000003.1"/>
</dbReference>
<dbReference type="GO" id="GO:0016758">
    <property type="term" value="F:hexosyltransferase activity"/>
    <property type="evidence" value="ECO:0007669"/>
    <property type="project" value="UniProtKB-ARBA"/>
</dbReference>
<dbReference type="SUPFAM" id="SSF53448">
    <property type="entry name" value="Nucleotide-diphospho-sugar transferases"/>
    <property type="match status" value="1"/>
</dbReference>
<dbReference type="AlphaFoldDB" id="A0A2U2AQL2"/>
<protein>
    <recommendedName>
        <fullName evidence="1">Glycosyltransferase 2-like domain-containing protein</fullName>
    </recommendedName>
</protein>
<evidence type="ECO:0000313" key="2">
    <source>
        <dbReference type="EMBL" id="PWD86178.1"/>
    </source>
</evidence>
<dbReference type="InterPro" id="IPR029044">
    <property type="entry name" value="Nucleotide-diphossugar_trans"/>
</dbReference>
<evidence type="ECO:0000259" key="1">
    <source>
        <dbReference type="Pfam" id="PF00535"/>
    </source>
</evidence>
<sequence>MKISVIVPVYKVEKYIEKCLQSLLDQTYTDFEALIIDDGSPDGSIAVAKKLVGDDSRFIFLEKENGGLSSARNYGLKYARGEYIAFLDSDDYFTNNCFQECIKIFDTNPNVEIVLFGINLVSVSGKILGEITPNLDAYYQQSDILLTKETINYSVWSKIYKSDIWKNRWFVEGIIYEDKEIIPAILYEKKLFAIDEPLYNYVQRPGSIMNTYNSNSLSSLITIYKGHLLFLKENRMYSKYEDYYKASYLKYCLYSQALEITKYSTNFYEDRFNLISSLDPSIVNTSTILYSFKNKPKYLLGSLLFLKSPKLFKFIFNILKR</sequence>
<dbReference type="Gene3D" id="3.90.550.10">
    <property type="entry name" value="Spore Coat Polysaccharide Biosynthesis Protein SpsA, Chain A"/>
    <property type="match status" value="1"/>
</dbReference>